<feature type="transmembrane region" description="Helical" evidence="8">
    <location>
        <begin position="129"/>
        <end position="148"/>
    </location>
</feature>
<feature type="transmembrane region" description="Helical" evidence="8">
    <location>
        <begin position="64"/>
        <end position="85"/>
    </location>
</feature>
<dbReference type="Proteomes" id="UP000234950">
    <property type="component" value="Unassembled WGS sequence"/>
</dbReference>
<evidence type="ECO:0000256" key="3">
    <source>
        <dbReference type="ARBA" id="ARBA00022448"/>
    </source>
</evidence>
<dbReference type="AlphaFoldDB" id="A0A2N5HH44"/>
<dbReference type="InterPro" id="IPR004776">
    <property type="entry name" value="Mem_transp_PIN-like"/>
</dbReference>
<evidence type="ECO:0000256" key="1">
    <source>
        <dbReference type="ARBA" id="ARBA00004651"/>
    </source>
</evidence>
<evidence type="ECO:0000313" key="9">
    <source>
        <dbReference type="EMBL" id="PLS04851.1"/>
    </source>
</evidence>
<evidence type="ECO:0000256" key="2">
    <source>
        <dbReference type="ARBA" id="ARBA00010145"/>
    </source>
</evidence>
<dbReference type="GO" id="GO:0055085">
    <property type="term" value="P:transmembrane transport"/>
    <property type="evidence" value="ECO:0007669"/>
    <property type="project" value="InterPro"/>
</dbReference>
<name>A0A2N5HH44_9BACI</name>
<comment type="similarity">
    <text evidence="2">Belongs to the auxin efflux carrier (TC 2.A.69) family.</text>
</comment>
<dbReference type="GO" id="GO:0005886">
    <property type="term" value="C:plasma membrane"/>
    <property type="evidence" value="ECO:0007669"/>
    <property type="project" value="UniProtKB-SubCell"/>
</dbReference>
<keyword evidence="7 8" id="KW-0472">Membrane</keyword>
<evidence type="ECO:0000256" key="6">
    <source>
        <dbReference type="ARBA" id="ARBA00022989"/>
    </source>
</evidence>
<feature type="transmembrane region" description="Helical" evidence="8">
    <location>
        <begin position="97"/>
        <end position="117"/>
    </location>
</feature>
<evidence type="ECO:0000256" key="5">
    <source>
        <dbReference type="ARBA" id="ARBA00022692"/>
    </source>
</evidence>
<accession>A0A2N5HH44</accession>
<dbReference type="InterPro" id="IPR038770">
    <property type="entry name" value="Na+/solute_symporter_sf"/>
</dbReference>
<protein>
    <submittedName>
        <fullName evidence="9">Permease</fullName>
    </submittedName>
</protein>
<evidence type="ECO:0000256" key="7">
    <source>
        <dbReference type="ARBA" id="ARBA00023136"/>
    </source>
</evidence>
<dbReference type="Pfam" id="PF03547">
    <property type="entry name" value="Mem_trans"/>
    <property type="match status" value="1"/>
</dbReference>
<comment type="caution">
    <text evidence="9">The sequence shown here is derived from an EMBL/GenBank/DDBJ whole genome shotgun (WGS) entry which is preliminary data.</text>
</comment>
<evidence type="ECO:0000256" key="4">
    <source>
        <dbReference type="ARBA" id="ARBA00022475"/>
    </source>
</evidence>
<gene>
    <name evidence="9" type="ORF">CVD27_11430</name>
</gene>
<comment type="subcellular location">
    <subcellularLocation>
        <location evidence="1">Cell membrane</location>
        <topology evidence="1">Multi-pass membrane protein</topology>
    </subcellularLocation>
</comment>
<keyword evidence="5 8" id="KW-0812">Transmembrane</keyword>
<proteinExistence type="inferred from homology"/>
<dbReference type="EMBL" id="PGVE01000042">
    <property type="protein sequence ID" value="PLS04851.1"/>
    <property type="molecule type" value="Genomic_DNA"/>
</dbReference>
<dbReference type="Gene3D" id="1.20.1530.20">
    <property type="match status" value="1"/>
</dbReference>
<dbReference type="PANTHER" id="PTHR36838">
    <property type="entry name" value="AUXIN EFFLUX CARRIER FAMILY PROTEIN"/>
    <property type="match status" value="1"/>
</dbReference>
<feature type="transmembrane region" description="Helical" evidence="8">
    <location>
        <begin position="6"/>
        <end position="25"/>
    </location>
</feature>
<evidence type="ECO:0000256" key="8">
    <source>
        <dbReference type="SAM" id="Phobius"/>
    </source>
</evidence>
<reference evidence="9 10" key="1">
    <citation type="submission" date="2017-11" db="EMBL/GenBank/DDBJ databases">
        <title>Comparitive Functional Genomics of Dry Heat Resistant strains isolated from the Viking Spacecraft.</title>
        <authorList>
            <person name="Seuylemezian A."/>
            <person name="Cooper K."/>
            <person name="Vaishampayan P."/>
        </authorList>
    </citation>
    <scope>NUCLEOTIDE SEQUENCE [LARGE SCALE GENOMIC DNA]</scope>
    <source>
        <strain evidence="9 10">V32-6</strain>
    </source>
</reference>
<organism evidence="9 10">
    <name type="scientific">Neobacillus cucumis</name>
    <dbReference type="NCBI Taxonomy" id="1740721"/>
    <lineage>
        <taxon>Bacteria</taxon>
        <taxon>Bacillati</taxon>
        <taxon>Bacillota</taxon>
        <taxon>Bacilli</taxon>
        <taxon>Bacillales</taxon>
        <taxon>Bacillaceae</taxon>
        <taxon>Neobacillus</taxon>
    </lineage>
</organism>
<keyword evidence="6 8" id="KW-1133">Transmembrane helix</keyword>
<sequence length="307" mass="33238">MIKTVIATLFQVMIPLSIPVSAGAILGRWARLDTKPLLTLTLYYLSPAMILDTLMTARVSHSDIFHTLAFSLLNLVLLWAIANSLSKPLHFPANEKAALVLVSSFTNSVNYGLPLVLLAFGKLGFEKASIYVVIQMLIVNTIGVYFAARSQFSIKNAVRSVFTLPAIYAAILALVLRILHLSLPIGVAKGVSMIADAYSPVVMAILGAQIVSVKTAKFEWKSQKAFWTGMAIRLLVSPAVALVCLSILQIKGILQSVLFVLACMPVAVNAGILAEKFNASPNIVSKCILWTTLVSFIILPFLIVVIK</sequence>
<dbReference type="PANTHER" id="PTHR36838:SF1">
    <property type="entry name" value="SLR1864 PROTEIN"/>
    <property type="match status" value="1"/>
</dbReference>
<dbReference type="RefSeq" id="WP_101648089.1">
    <property type="nucleotide sequence ID" value="NZ_PGVE01000042.1"/>
</dbReference>
<feature type="transmembrane region" description="Helical" evidence="8">
    <location>
        <begin position="191"/>
        <end position="213"/>
    </location>
</feature>
<feature type="transmembrane region" description="Helical" evidence="8">
    <location>
        <begin position="287"/>
        <end position="306"/>
    </location>
</feature>
<keyword evidence="10" id="KW-1185">Reference proteome</keyword>
<keyword evidence="3" id="KW-0813">Transport</keyword>
<feature type="transmembrane region" description="Helical" evidence="8">
    <location>
        <begin position="254"/>
        <end position="275"/>
    </location>
</feature>
<keyword evidence="4" id="KW-1003">Cell membrane</keyword>
<feature type="transmembrane region" description="Helical" evidence="8">
    <location>
        <begin position="160"/>
        <end position="179"/>
    </location>
</feature>
<feature type="transmembrane region" description="Helical" evidence="8">
    <location>
        <begin position="225"/>
        <end position="248"/>
    </location>
</feature>
<dbReference type="OrthoDB" id="148377at2"/>
<evidence type="ECO:0000313" key="10">
    <source>
        <dbReference type="Proteomes" id="UP000234950"/>
    </source>
</evidence>